<keyword evidence="1" id="KW-1134">Transmembrane beta strand</keyword>
<keyword evidence="1 2" id="KW-0472">Membrane</keyword>
<keyword evidence="1" id="KW-0813">Transport</keyword>
<keyword evidence="1" id="KW-0812">Transmembrane</keyword>
<dbReference type="Gene3D" id="2.60.40.1120">
    <property type="entry name" value="Carboxypeptidase-like, regulatory domain"/>
    <property type="match status" value="1"/>
</dbReference>
<evidence type="ECO:0000259" key="4">
    <source>
        <dbReference type="Pfam" id="PF07715"/>
    </source>
</evidence>
<dbReference type="Proteomes" id="UP000192980">
    <property type="component" value="Unassembled WGS sequence"/>
</dbReference>
<dbReference type="EMBL" id="FXAU01000001">
    <property type="protein sequence ID" value="SMG12769.1"/>
    <property type="molecule type" value="Genomic_DNA"/>
</dbReference>
<keyword evidence="2" id="KW-0798">TonB box</keyword>
<dbReference type="InterPro" id="IPR023996">
    <property type="entry name" value="TonB-dep_OMP_SusC/RagA"/>
</dbReference>
<evidence type="ECO:0000313" key="5">
    <source>
        <dbReference type="EMBL" id="SMG12769.1"/>
    </source>
</evidence>
<dbReference type="Gene3D" id="2.170.130.10">
    <property type="entry name" value="TonB-dependent receptor, plug domain"/>
    <property type="match status" value="1"/>
</dbReference>
<dbReference type="PROSITE" id="PS52016">
    <property type="entry name" value="TONB_DEPENDENT_REC_3"/>
    <property type="match status" value="1"/>
</dbReference>
<organism evidence="5 6">
    <name type="scientific">Sphingobacterium psychroaquaticum</name>
    <dbReference type="NCBI Taxonomy" id="561061"/>
    <lineage>
        <taxon>Bacteria</taxon>
        <taxon>Pseudomonadati</taxon>
        <taxon>Bacteroidota</taxon>
        <taxon>Sphingobacteriia</taxon>
        <taxon>Sphingobacteriales</taxon>
        <taxon>Sphingobacteriaceae</taxon>
        <taxon>Sphingobacterium</taxon>
    </lineage>
</organism>
<dbReference type="Pfam" id="PF00593">
    <property type="entry name" value="TonB_dep_Rec_b-barrel"/>
    <property type="match status" value="1"/>
</dbReference>
<dbReference type="InterPro" id="IPR023997">
    <property type="entry name" value="TonB-dep_OMP_SusC/RagA_CS"/>
</dbReference>
<dbReference type="InterPro" id="IPR000531">
    <property type="entry name" value="Beta-barrel_TonB"/>
</dbReference>
<gene>
    <name evidence="5" type="ORF">SAMN05660862_0720</name>
</gene>
<dbReference type="AlphaFoldDB" id="A0A1X7IDM4"/>
<proteinExistence type="inferred from homology"/>
<accession>A0A1X7IDM4</accession>
<evidence type="ECO:0000256" key="1">
    <source>
        <dbReference type="PROSITE-ProRule" id="PRU01360"/>
    </source>
</evidence>
<dbReference type="STRING" id="561061.SAMN05660862_0720"/>
<comment type="similarity">
    <text evidence="1 2">Belongs to the TonB-dependent receptor family.</text>
</comment>
<dbReference type="SUPFAM" id="SSF56935">
    <property type="entry name" value="Porins"/>
    <property type="match status" value="1"/>
</dbReference>
<dbReference type="SUPFAM" id="SSF49464">
    <property type="entry name" value="Carboxypeptidase regulatory domain-like"/>
    <property type="match status" value="1"/>
</dbReference>
<dbReference type="Pfam" id="PF07715">
    <property type="entry name" value="Plug"/>
    <property type="match status" value="1"/>
</dbReference>
<dbReference type="InterPro" id="IPR008969">
    <property type="entry name" value="CarboxyPept-like_regulatory"/>
</dbReference>
<keyword evidence="6" id="KW-1185">Reference proteome</keyword>
<name>A0A1X7IDM4_9SPHI</name>
<protein>
    <submittedName>
        <fullName evidence="5">TonB-linked outer membrane protein, SusC/RagA family</fullName>
    </submittedName>
</protein>
<dbReference type="RefSeq" id="WP_085471576.1">
    <property type="nucleotide sequence ID" value="NZ_FXAU01000001.1"/>
</dbReference>
<feature type="domain" description="TonB-dependent receptor-like beta-barrel" evidence="3">
    <location>
        <begin position="441"/>
        <end position="1044"/>
    </location>
</feature>
<dbReference type="InterPro" id="IPR039426">
    <property type="entry name" value="TonB-dep_rcpt-like"/>
</dbReference>
<dbReference type="NCBIfam" id="TIGR04056">
    <property type="entry name" value="OMP_RagA_SusC"/>
    <property type="match status" value="1"/>
</dbReference>
<dbReference type="InterPro" id="IPR012910">
    <property type="entry name" value="Plug_dom"/>
</dbReference>
<keyword evidence="1" id="KW-0998">Cell outer membrane</keyword>
<dbReference type="GO" id="GO:0009279">
    <property type="term" value="C:cell outer membrane"/>
    <property type="evidence" value="ECO:0007669"/>
    <property type="project" value="UniProtKB-SubCell"/>
</dbReference>
<feature type="domain" description="TonB-dependent receptor plug" evidence="4">
    <location>
        <begin position="130"/>
        <end position="234"/>
    </location>
</feature>
<evidence type="ECO:0000313" key="6">
    <source>
        <dbReference type="Proteomes" id="UP000192980"/>
    </source>
</evidence>
<reference evidence="5 6" key="1">
    <citation type="submission" date="2017-04" db="EMBL/GenBank/DDBJ databases">
        <authorList>
            <person name="Afonso C.L."/>
            <person name="Miller P.J."/>
            <person name="Scott M.A."/>
            <person name="Spackman E."/>
            <person name="Goraichik I."/>
            <person name="Dimitrov K.M."/>
            <person name="Suarez D.L."/>
            <person name="Swayne D.E."/>
        </authorList>
    </citation>
    <scope>NUCLEOTIDE SEQUENCE [LARGE SCALE GENOMIC DNA]</scope>
    <source>
        <strain evidence="5 6">DSM 22418</strain>
    </source>
</reference>
<dbReference type="InterPro" id="IPR037066">
    <property type="entry name" value="Plug_dom_sf"/>
</dbReference>
<dbReference type="NCBIfam" id="TIGR04057">
    <property type="entry name" value="SusC_RagA_signa"/>
    <property type="match status" value="1"/>
</dbReference>
<evidence type="ECO:0000256" key="2">
    <source>
        <dbReference type="RuleBase" id="RU003357"/>
    </source>
</evidence>
<evidence type="ECO:0000259" key="3">
    <source>
        <dbReference type="Pfam" id="PF00593"/>
    </source>
</evidence>
<dbReference type="Pfam" id="PF13715">
    <property type="entry name" value="CarbopepD_reg_2"/>
    <property type="match status" value="1"/>
</dbReference>
<comment type="subcellular location">
    <subcellularLocation>
        <location evidence="1">Cell outer membrane</location>
        <topology evidence="1">Multi-pass membrane protein</topology>
    </subcellularLocation>
</comment>
<sequence length="1096" mass="122843">MGPKIVKPILIGLAMPFIWPQIALASDSSARIMMEQKEIRGQVVNAANEPLANVTVRVGDGLEVVYTDAQGRFSVKSPGVGSILHFTAVGYDQASVEVKNTEELRVVLQVRDHTLDEVVVVGYGTQLRKNVVGAVSTLSGDEVHNRPNAYVLRSLQGQIPGVNISMVDGKPSRSATINIRGNTQSIGAGGSALTLVDGVEADLTAINPEDIENISVLKDASSTAVYGARGAFGVVLVTTKKAKRDKVSINYSPSFNVYQETVRPKFETDPQVWYDNFKEAHVAYRHALPTGINNFFPWSQAWEDEFKKRKNDPENSYLDWDIDKNGLYQYYGETNWHNEFYNKATYGMQHNLNLSGGGEVSDFIVSSRYFEQGGIYRIGDEKFKQINLRAKGGINIGKKIRLENNTDFIRRTYHQPFGNPSSLTIPRNIEHQGYPLTKVKNPDGTWTATAVYTGYAAMADGNNYRDNFKFDLKNTTFLTVNLIDKVLQLKGDYTYLYNHSKRYDVSNPVSYSNGPGLQINYPLLSYLDQRDYETEYHVANATVNYTPQLSADHYLDVLAGWNIENKKYYSIQMMKDGLLKPDQPNFSLMDGTNLTLQDLGSYAWGFNGAFYRVSYNYKSKYLLEASGRYDGSSKFPSNQQWGFFPSASVGWRMSQESFMKGISWLDNLKWRFSIGSAGNGNVDPYLYMEMMAISKSTGVLTNGTKESNTSAPSPIPRTLTWEKASTTDLGLDIDLFQGRLNFVADIYEKNTTNMFVVGAEIPAVAGYTSPKGNNADMRTRGFELALGYKDKFNLNGENFNYHVKLALWDSKSIITKYTSKTNTLPTLYSNAYYEGMELGEIWGYHVEGLFATDEEAQAWGVTAQSKTFWSGDNVSWNAGDLKFADLDGSGEVDNGNNTLQNHGDLYKIGNSSPRYHFGINLGARYKGIGVSAFFQGIMQRYWYPAGESGYFWGQYNRTYGYSLPWQNADRWTEENPDPNAYWPRLRGSLAASGRGTLRAANDRYIQNARYTRLKNLTVDYTIPADVLKKYGVGQMRVYLSGENLFFWSPLKKHAPNYDPEQITAGDSDYSAVTGTDGQGYGYPMTKSYTVGLNISF</sequence>